<dbReference type="GO" id="GO:0016616">
    <property type="term" value="F:oxidoreductase activity, acting on the CH-OH group of donors, NAD or NADP as acceptor"/>
    <property type="evidence" value="ECO:0007669"/>
    <property type="project" value="InterPro"/>
</dbReference>
<evidence type="ECO:0000313" key="2">
    <source>
        <dbReference type="Proteomes" id="UP000254712"/>
    </source>
</evidence>
<protein>
    <submittedName>
        <fullName evidence="1">Phospho-beta-glucosidase B</fullName>
        <ecNumber evidence="1">3.2.1.86</ecNumber>
    </submittedName>
</protein>
<gene>
    <name evidence="1" type="primary">celF_1</name>
    <name evidence="1" type="ORF">NCTC8261_04167</name>
</gene>
<dbReference type="GO" id="GO:0008706">
    <property type="term" value="F:6-phospho-beta-glucosidase activity"/>
    <property type="evidence" value="ECO:0007669"/>
    <property type="project" value="UniProtKB-EC"/>
</dbReference>
<dbReference type="InterPro" id="IPR015955">
    <property type="entry name" value="Lactate_DH/Glyco_Ohase_4_C"/>
</dbReference>
<proteinExistence type="predicted"/>
<evidence type="ECO:0000313" key="1">
    <source>
        <dbReference type="EMBL" id="SUH37861.1"/>
    </source>
</evidence>
<dbReference type="EMBL" id="UGXT01000002">
    <property type="protein sequence ID" value="SUH37861.1"/>
    <property type="molecule type" value="Genomic_DNA"/>
</dbReference>
<dbReference type="Gene3D" id="3.90.110.10">
    <property type="entry name" value="Lactate dehydrogenase/glycoside hydrolase, family 4, C-terminal"/>
    <property type="match status" value="1"/>
</dbReference>
<keyword evidence="1" id="KW-0378">Hydrolase</keyword>
<name>A0A379WVQ6_SALET</name>
<dbReference type="AlphaFoldDB" id="A0A379WVQ6"/>
<reference evidence="1 2" key="1">
    <citation type="submission" date="2018-06" db="EMBL/GenBank/DDBJ databases">
        <authorList>
            <consortium name="Pathogen Informatics"/>
            <person name="Doyle S."/>
        </authorList>
    </citation>
    <scope>NUCLEOTIDE SEQUENCE [LARGE SCALE GENOMIC DNA]</scope>
    <source>
        <strain evidence="1 2">NCTC8261</strain>
    </source>
</reference>
<dbReference type="SUPFAM" id="SSF56327">
    <property type="entry name" value="LDH C-terminal domain-like"/>
    <property type="match status" value="1"/>
</dbReference>
<dbReference type="EC" id="3.2.1.86" evidence="1"/>
<keyword evidence="1" id="KW-0326">Glycosidase</keyword>
<accession>A0A379WVQ6</accession>
<sequence length="47" mass="5285">MLLALNLSPLVHSDRDAEVLARELILAHEKWLPNFAACIEALKGKHH</sequence>
<organism evidence="1 2">
    <name type="scientific">Salmonella enterica I</name>
    <dbReference type="NCBI Taxonomy" id="59201"/>
    <lineage>
        <taxon>Bacteria</taxon>
        <taxon>Pseudomonadati</taxon>
        <taxon>Pseudomonadota</taxon>
        <taxon>Gammaproteobacteria</taxon>
        <taxon>Enterobacterales</taxon>
        <taxon>Enterobacteriaceae</taxon>
        <taxon>Salmonella</taxon>
    </lineage>
</organism>
<dbReference type="Proteomes" id="UP000254712">
    <property type="component" value="Unassembled WGS sequence"/>
</dbReference>